<dbReference type="GO" id="GO:0000976">
    <property type="term" value="F:transcription cis-regulatory region binding"/>
    <property type="evidence" value="ECO:0007669"/>
    <property type="project" value="TreeGrafter"/>
</dbReference>
<dbReference type="Pfam" id="PF13377">
    <property type="entry name" value="Peripla_BP_3"/>
    <property type="match status" value="1"/>
</dbReference>
<organism evidence="7">
    <name type="scientific">Arthrobacter sp. K5</name>
    <dbReference type="NCBI Taxonomy" id="2839623"/>
    <lineage>
        <taxon>Bacteria</taxon>
        <taxon>Bacillati</taxon>
        <taxon>Actinomycetota</taxon>
        <taxon>Actinomycetes</taxon>
        <taxon>Micrococcales</taxon>
        <taxon>Micrococcaceae</taxon>
        <taxon>Arthrobacter</taxon>
    </lineage>
</organism>
<evidence type="ECO:0000256" key="4">
    <source>
        <dbReference type="SAM" id="MobiDB-lite"/>
    </source>
</evidence>
<evidence type="ECO:0000256" key="2">
    <source>
        <dbReference type="ARBA" id="ARBA00023125"/>
    </source>
</evidence>
<keyword evidence="3" id="KW-0804">Transcription</keyword>
<dbReference type="PROSITE" id="PS50932">
    <property type="entry name" value="HTH_LACI_2"/>
    <property type="match status" value="1"/>
</dbReference>
<dbReference type="InterPro" id="IPR046335">
    <property type="entry name" value="LacI/GalR-like_sensor"/>
</dbReference>
<feature type="region of interest" description="Disordered" evidence="4">
    <location>
        <begin position="340"/>
        <end position="362"/>
    </location>
</feature>
<dbReference type="PANTHER" id="PTHR30146:SF153">
    <property type="entry name" value="LACTOSE OPERON REPRESSOR"/>
    <property type="match status" value="1"/>
</dbReference>
<dbReference type="InterPro" id="IPR028082">
    <property type="entry name" value="Peripla_BP_I"/>
</dbReference>
<dbReference type="CDD" id="cd01392">
    <property type="entry name" value="HTH_LacI"/>
    <property type="match status" value="1"/>
</dbReference>
<dbReference type="SUPFAM" id="SSF53822">
    <property type="entry name" value="Periplasmic binding protein-like I"/>
    <property type="match status" value="1"/>
</dbReference>
<evidence type="ECO:0000259" key="5">
    <source>
        <dbReference type="PROSITE" id="PS50932"/>
    </source>
</evidence>
<dbReference type="InterPro" id="IPR010982">
    <property type="entry name" value="Lambda_DNA-bd_dom_sf"/>
</dbReference>
<keyword evidence="2 7" id="KW-0238">DNA-binding</keyword>
<dbReference type="SUPFAM" id="SSF47413">
    <property type="entry name" value="lambda repressor-like DNA-binding domains"/>
    <property type="match status" value="1"/>
</dbReference>
<keyword evidence="1" id="KW-0805">Transcription regulation</keyword>
<name>A0AAU8ENQ3_9MICC</name>
<feature type="domain" description="HTH lacI-type" evidence="5">
    <location>
        <begin position="10"/>
        <end position="70"/>
    </location>
</feature>
<evidence type="ECO:0000259" key="6">
    <source>
        <dbReference type="PROSITE" id="PS50943"/>
    </source>
</evidence>
<dbReference type="PROSITE" id="PS50943">
    <property type="entry name" value="HTH_CROC1"/>
    <property type="match status" value="1"/>
</dbReference>
<dbReference type="Gene3D" id="1.10.260.40">
    <property type="entry name" value="lambda repressor-like DNA-binding domains"/>
    <property type="match status" value="1"/>
</dbReference>
<evidence type="ECO:0000256" key="1">
    <source>
        <dbReference type="ARBA" id="ARBA00023015"/>
    </source>
</evidence>
<feature type="domain" description="HTH cro/C1-type" evidence="6">
    <location>
        <begin position="9"/>
        <end position="40"/>
    </location>
</feature>
<evidence type="ECO:0000313" key="7">
    <source>
        <dbReference type="EMBL" id="XCH10329.1"/>
    </source>
</evidence>
<accession>A0AAU8ENQ3</accession>
<reference evidence="7" key="1">
    <citation type="submission" date="2024-06" db="EMBL/GenBank/DDBJ databases">
        <title>Biodegradation of dimethachlon by Arthrobacter sp. K5: mechanistic insights and ecological implications.</title>
        <authorList>
            <person name="Hu S."/>
            <person name="Lu P."/>
        </authorList>
    </citation>
    <scope>NUCLEOTIDE SEQUENCE</scope>
    <source>
        <strain evidence="7">K5</strain>
    </source>
</reference>
<evidence type="ECO:0000256" key="3">
    <source>
        <dbReference type="ARBA" id="ARBA00023163"/>
    </source>
</evidence>
<dbReference type="Pfam" id="PF00356">
    <property type="entry name" value="LacI"/>
    <property type="match status" value="1"/>
</dbReference>
<dbReference type="PANTHER" id="PTHR30146">
    <property type="entry name" value="LACI-RELATED TRANSCRIPTIONAL REPRESSOR"/>
    <property type="match status" value="1"/>
</dbReference>
<dbReference type="GO" id="GO:0003700">
    <property type="term" value="F:DNA-binding transcription factor activity"/>
    <property type="evidence" value="ECO:0007669"/>
    <property type="project" value="TreeGrafter"/>
</dbReference>
<dbReference type="InterPro" id="IPR000843">
    <property type="entry name" value="HTH_LacI"/>
</dbReference>
<protein>
    <submittedName>
        <fullName evidence="7">LacI family DNA-binding transcriptional regulator</fullName>
    </submittedName>
</protein>
<dbReference type="Gene3D" id="3.40.50.2300">
    <property type="match status" value="2"/>
</dbReference>
<feature type="compositionally biased region" description="Basic and acidic residues" evidence="4">
    <location>
        <begin position="343"/>
        <end position="362"/>
    </location>
</feature>
<dbReference type="InterPro" id="IPR001387">
    <property type="entry name" value="Cro/C1-type_HTH"/>
</dbReference>
<gene>
    <name evidence="7" type="ORF">ABRP34_16000</name>
</gene>
<sequence length="362" mass="38616">MSRIESQGKLTLAAVAREAGVSTPTVSKVINGRDDVSADTRAKVLTALARTGYKSPLQNRRNVSGRQMVEVVIDNLESGYAVEVLNGVLESAAVSDIEVLLNVTGKQGASTLTPEQRAQRIVDEGRCGMIVVTSAFGDAQLDAFHRRKIPVVVIDPLNPPPGDVVSVGASNWAGGKAATSHLLELGHRRIAFLGGPDTAECNQARLHGYMAAMRSAGVGVEDEYVLSGHFRSEHGAKGMKHLLGLDQPPTAIFAGSDSIALGVLAEARRQGIRVPEDMSLVGFDGTYQAEESVPPLTSVSQPLQEMGATALRFVLRQMRGEVLDSRRVELATQLVVRESTAPPREEGAARKNRLRKDGIISG</sequence>
<dbReference type="RefSeq" id="WP_353710960.1">
    <property type="nucleotide sequence ID" value="NZ_CP159279.1"/>
</dbReference>
<proteinExistence type="predicted"/>
<dbReference type="EMBL" id="CP159279">
    <property type="protein sequence ID" value="XCH10329.1"/>
    <property type="molecule type" value="Genomic_DNA"/>
</dbReference>
<dbReference type="AlphaFoldDB" id="A0AAU8ENQ3"/>
<dbReference type="SMART" id="SM00354">
    <property type="entry name" value="HTH_LACI"/>
    <property type="match status" value="1"/>
</dbReference>